<name>A0A7X1AS89_9PSED</name>
<organism evidence="2 3">
    <name type="scientific">Pseudomonas cremoris</name>
    <dbReference type="NCBI Taxonomy" id="2724178"/>
    <lineage>
        <taxon>Bacteria</taxon>
        <taxon>Pseudomonadati</taxon>
        <taxon>Pseudomonadota</taxon>
        <taxon>Gammaproteobacteria</taxon>
        <taxon>Pseudomonadales</taxon>
        <taxon>Pseudomonadaceae</taxon>
        <taxon>Pseudomonas</taxon>
    </lineage>
</organism>
<gene>
    <name evidence="1" type="ORF">HF209_15110</name>
    <name evidence="2" type="ORF">HF257_25970</name>
</gene>
<sequence>MSSIPSGGGTGSAIGAQAALDQIEAKKLADLVDKTKKGAENDKAVAMAGLVKGIRYP</sequence>
<evidence type="ECO:0000313" key="3">
    <source>
        <dbReference type="Proteomes" id="UP000520513"/>
    </source>
</evidence>
<dbReference type="Proteomes" id="UP000534677">
    <property type="component" value="Unassembled WGS sequence"/>
</dbReference>
<evidence type="ECO:0000313" key="4">
    <source>
        <dbReference type="Proteomes" id="UP000534677"/>
    </source>
</evidence>
<dbReference type="EMBL" id="JAAXCY010000011">
    <property type="protein sequence ID" value="MBC2409467.1"/>
    <property type="molecule type" value="Genomic_DNA"/>
</dbReference>
<comment type="caution">
    <text evidence="2">The sequence shown here is derived from an EMBL/GenBank/DDBJ whole genome shotgun (WGS) entry which is preliminary data.</text>
</comment>
<reference evidence="3 4" key="1">
    <citation type="submission" date="2020-04" db="EMBL/GenBank/DDBJ databases">
        <title>Pseudomonas crami sp. nov., a novel proteolytic bacterial species isolated from cream.</title>
        <authorList>
            <person name="Hofmann K."/>
            <person name="Woller A."/>
            <person name="Huptas C."/>
            <person name="Wenning M."/>
            <person name="Scherer S."/>
            <person name="Doll E.V."/>
        </authorList>
    </citation>
    <scope>NUCLEOTIDE SEQUENCE [LARGE SCALE GENOMIC DNA]</scope>
    <source>
        <strain evidence="1 4">WS 5096</strain>
        <strain evidence="2 3">WS 5106</strain>
    </source>
</reference>
<dbReference type="RefSeq" id="WP_185708253.1">
    <property type="nucleotide sequence ID" value="NZ_JAAXCY010000011.1"/>
</dbReference>
<accession>A0A7X1AS89</accession>
<dbReference type="AlphaFoldDB" id="A0A7X1AS89"/>
<evidence type="ECO:0000313" key="1">
    <source>
        <dbReference type="EMBL" id="MBC2382279.1"/>
    </source>
</evidence>
<proteinExistence type="predicted"/>
<dbReference type="EMBL" id="JAAXCZ010000007">
    <property type="protein sequence ID" value="MBC2382279.1"/>
    <property type="molecule type" value="Genomic_DNA"/>
</dbReference>
<keyword evidence="4" id="KW-1185">Reference proteome</keyword>
<protein>
    <submittedName>
        <fullName evidence="2">Uncharacterized protein</fullName>
    </submittedName>
</protein>
<dbReference type="Proteomes" id="UP000520513">
    <property type="component" value="Unassembled WGS sequence"/>
</dbReference>
<evidence type="ECO:0000313" key="2">
    <source>
        <dbReference type="EMBL" id="MBC2409467.1"/>
    </source>
</evidence>